<dbReference type="Proteomes" id="UP000317176">
    <property type="component" value="Unassembled WGS sequence"/>
</dbReference>
<protein>
    <submittedName>
        <fullName evidence="1">Uncharacterized protein</fullName>
    </submittedName>
</protein>
<name>A0A562K861_9BRAD</name>
<reference evidence="1 2" key="1">
    <citation type="journal article" date="2015" name="Stand. Genomic Sci.">
        <title>Genomic Encyclopedia of Bacterial and Archaeal Type Strains, Phase III: the genomes of soil and plant-associated and newly described type strains.</title>
        <authorList>
            <person name="Whitman W.B."/>
            <person name="Woyke T."/>
            <person name="Klenk H.P."/>
            <person name="Zhou Y."/>
            <person name="Lilburn T.G."/>
            <person name="Beck B.J."/>
            <person name="De Vos P."/>
            <person name="Vandamme P."/>
            <person name="Eisen J.A."/>
            <person name="Garrity G."/>
            <person name="Hugenholtz P."/>
            <person name="Kyrpides N.C."/>
        </authorList>
    </citation>
    <scope>NUCLEOTIDE SEQUENCE [LARGE SCALE GENOMIC DNA]</scope>
    <source>
        <strain evidence="1 2">CGMCC 1.10947</strain>
    </source>
</reference>
<organism evidence="1 2">
    <name type="scientific">Bradyrhizobium daqingense</name>
    <dbReference type="NCBI Taxonomy" id="993502"/>
    <lineage>
        <taxon>Bacteria</taxon>
        <taxon>Pseudomonadati</taxon>
        <taxon>Pseudomonadota</taxon>
        <taxon>Alphaproteobacteria</taxon>
        <taxon>Hyphomicrobiales</taxon>
        <taxon>Nitrobacteraceae</taxon>
        <taxon>Bradyrhizobium</taxon>
    </lineage>
</organism>
<comment type="caution">
    <text evidence="1">The sequence shown here is derived from an EMBL/GenBank/DDBJ whole genome shotgun (WGS) entry which is preliminary data.</text>
</comment>
<keyword evidence="2" id="KW-1185">Reference proteome</keyword>
<proteinExistence type="predicted"/>
<evidence type="ECO:0000313" key="1">
    <source>
        <dbReference type="EMBL" id="TWH91566.1"/>
    </source>
</evidence>
<dbReference type="EMBL" id="VLKL01000064">
    <property type="protein sequence ID" value="TWH91566.1"/>
    <property type="molecule type" value="Genomic_DNA"/>
</dbReference>
<gene>
    <name evidence="1" type="ORF">IQ17_07391</name>
</gene>
<accession>A0A562K861</accession>
<evidence type="ECO:0000313" key="2">
    <source>
        <dbReference type="Proteomes" id="UP000317176"/>
    </source>
</evidence>
<dbReference type="AlphaFoldDB" id="A0A562K861"/>
<sequence>MFQRISQAAESSPIEQAPLGVTRLGICKSSARGGAAQPSFGNPSVQCRNTIAAARLTALYFRQLQILVVDPRGVLRAESRSTPQESKAMSPLEAITRWLDSQDLGMQLEIAGFATFLVFGDDDTFTLGDSEQLESLYRWLNEPSLASGIAAERALTFRVYFASLAEDRSTGAGWKRTEVLVRRILKDATRDGRFAAARKAQRMLELLPARKESWNQVVRSWNELAATYLTHEALSSWSAAEKLRGLRAISSTSVPVAGLGSPHRGAA</sequence>